<proteinExistence type="inferred from homology"/>
<dbReference type="InterPro" id="IPR058792">
    <property type="entry name" value="Beta-barrel_RND_2"/>
</dbReference>
<dbReference type="GO" id="GO:1990281">
    <property type="term" value="C:efflux pump complex"/>
    <property type="evidence" value="ECO:0007669"/>
    <property type="project" value="TreeGrafter"/>
</dbReference>
<dbReference type="PATRIC" id="fig|946077.3.peg.692"/>
<dbReference type="Gene3D" id="2.40.50.100">
    <property type="match status" value="1"/>
</dbReference>
<dbReference type="RefSeq" id="WP_008237439.1">
    <property type="nucleotide sequence ID" value="NZ_AJJU01000003.1"/>
</dbReference>
<comment type="similarity">
    <text evidence="1">Belongs to the membrane fusion protein (MFP) (TC 8.A.1) family.</text>
</comment>
<evidence type="ECO:0000259" key="4">
    <source>
        <dbReference type="Pfam" id="PF25973"/>
    </source>
</evidence>
<dbReference type="PANTHER" id="PTHR30469">
    <property type="entry name" value="MULTIDRUG RESISTANCE PROTEIN MDTA"/>
    <property type="match status" value="1"/>
</dbReference>
<evidence type="ECO:0000259" key="3">
    <source>
        <dbReference type="Pfam" id="PF25954"/>
    </source>
</evidence>
<dbReference type="STRING" id="946077.W5A_03409"/>
<dbReference type="Pfam" id="PF25973">
    <property type="entry name" value="BSH_CzcB"/>
    <property type="match status" value="1"/>
</dbReference>
<dbReference type="GO" id="GO:0015562">
    <property type="term" value="F:efflux transmembrane transporter activity"/>
    <property type="evidence" value="ECO:0007669"/>
    <property type="project" value="TreeGrafter"/>
</dbReference>
<evidence type="ECO:0000256" key="1">
    <source>
        <dbReference type="ARBA" id="ARBA00009477"/>
    </source>
</evidence>
<dbReference type="OrthoDB" id="9806939at2"/>
<feature type="domain" description="CusB-like beta-barrel" evidence="3">
    <location>
        <begin position="207"/>
        <end position="277"/>
    </location>
</feature>
<dbReference type="Gene3D" id="2.40.30.170">
    <property type="match status" value="1"/>
</dbReference>
<dbReference type="SUPFAM" id="SSF111369">
    <property type="entry name" value="HlyD-like secretion proteins"/>
    <property type="match status" value="1"/>
</dbReference>
<feature type="coiled-coil region" evidence="2">
    <location>
        <begin position="138"/>
        <end position="165"/>
    </location>
</feature>
<dbReference type="Gene3D" id="2.40.420.20">
    <property type="match status" value="1"/>
</dbReference>
<dbReference type="AlphaFoldDB" id="I0WHU2"/>
<dbReference type="Proteomes" id="UP000005938">
    <property type="component" value="Unassembled WGS sequence"/>
</dbReference>
<dbReference type="NCBIfam" id="TIGR01730">
    <property type="entry name" value="RND_mfp"/>
    <property type="match status" value="1"/>
</dbReference>
<keyword evidence="2" id="KW-0175">Coiled coil</keyword>
<accession>I0WHU2</accession>
<evidence type="ECO:0000256" key="2">
    <source>
        <dbReference type="SAM" id="Coils"/>
    </source>
</evidence>
<dbReference type="PANTHER" id="PTHR30469:SF15">
    <property type="entry name" value="HLYD FAMILY OF SECRETION PROTEINS"/>
    <property type="match status" value="1"/>
</dbReference>
<organism evidence="5 6">
    <name type="scientific">Imtechella halotolerans K1</name>
    <dbReference type="NCBI Taxonomy" id="946077"/>
    <lineage>
        <taxon>Bacteria</taxon>
        <taxon>Pseudomonadati</taxon>
        <taxon>Bacteroidota</taxon>
        <taxon>Flavobacteriia</taxon>
        <taxon>Flavobacteriales</taxon>
        <taxon>Flavobacteriaceae</taxon>
        <taxon>Imtechella</taxon>
    </lineage>
</organism>
<protein>
    <submittedName>
        <fullName evidence="5">Efflux transporter, rnd family, mfp subunit</fullName>
    </submittedName>
</protein>
<dbReference type="InterPro" id="IPR006143">
    <property type="entry name" value="RND_pump_MFP"/>
</dbReference>
<dbReference type="Gene3D" id="1.10.287.470">
    <property type="entry name" value="Helix hairpin bin"/>
    <property type="match status" value="1"/>
</dbReference>
<dbReference type="Pfam" id="PF25954">
    <property type="entry name" value="Beta-barrel_RND_2"/>
    <property type="match status" value="1"/>
</dbReference>
<dbReference type="eggNOG" id="COG0845">
    <property type="taxonomic scope" value="Bacteria"/>
</dbReference>
<evidence type="ECO:0000313" key="6">
    <source>
        <dbReference type="Proteomes" id="UP000005938"/>
    </source>
</evidence>
<gene>
    <name evidence="5" type="ORF">W5A_03409</name>
</gene>
<sequence>MKIKQYTIVLIVASILFAGCSKKETIGSTNEPTIKVTVNAPTATNNPLLAASGKIEAVNSANLSTRMMGFVTKVYVNVGQKVTKGQLLLAINNADLQAKRAQINAGIIEATAAFTNAEKDYKRFQVLFTENSASQKEMDDMTARYQMAKARLEAAKQMKNEIEAQFAYVNITAPFNGIVTNTFVEAGDMANPGIPLVAVEAPGAFEVKAMVPESEISSITNGVKVSVLVKSINTQITGTVTEVSSSAKNTGGQYLVKVTLDSSDSSVRSGMYATVQFPVERKNAPDKVLIPTSSIIKKGELSGIYTISQQNTALLRWLRLGRTYGDQIEVLAGLNADETYIVTAEGKLFNGAKVAIQ</sequence>
<name>I0WHU2_9FLAO</name>
<dbReference type="EMBL" id="AJJU01000003">
    <property type="protein sequence ID" value="EID75958.1"/>
    <property type="molecule type" value="Genomic_DNA"/>
</dbReference>
<reference evidence="5 6" key="1">
    <citation type="journal article" date="2012" name="J. Bacteriol.">
        <title>Genome Sequence of the Halotolerant Bacterium Imtechella halotolerans K1T.</title>
        <authorList>
            <person name="Kumar S."/>
            <person name="Vikram S."/>
            <person name="Subramanian S."/>
            <person name="Raghava G.P."/>
            <person name="Pinnaka A.K."/>
        </authorList>
    </citation>
    <scope>NUCLEOTIDE SEQUENCE [LARGE SCALE GENOMIC DNA]</scope>
    <source>
        <strain evidence="5 6">K1</strain>
    </source>
</reference>
<keyword evidence="6" id="KW-1185">Reference proteome</keyword>
<feature type="domain" description="CzcB-like barrel-sandwich hybrid" evidence="4">
    <location>
        <begin position="61"/>
        <end position="189"/>
    </location>
</feature>
<dbReference type="InterPro" id="IPR058647">
    <property type="entry name" value="BSH_CzcB-like"/>
</dbReference>
<dbReference type="PROSITE" id="PS51257">
    <property type="entry name" value="PROKAR_LIPOPROTEIN"/>
    <property type="match status" value="1"/>
</dbReference>
<evidence type="ECO:0000313" key="5">
    <source>
        <dbReference type="EMBL" id="EID75958.1"/>
    </source>
</evidence>
<comment type="caution">
    <text evidence="5">The sequence shown here is derived from an EMBL/GenBank/DDBJ whole genome shotgun (WGS) entry which is preliminary data.</text>
</comment>